<evidence type="ECO:0008006" key="2">
    <source>
        <dbReference type="Google" id="ProtNLM"/>
    </source>
</evidence>
<feature type="non-terminal residue" evidence="1">
    <location>
        <position position="124"/>
    </location>
</feature>
<sequence length="124" mass="14265">MKKTVSTIIFIFFFLFIFSLNVVASEHNIGIGLIFGEPTGLSIKYWLNKNNALDLALAWSFAENLSFTIYADYLFHIYDILNFENKQFPLYFGIGANLNFDIENLVLKCRIPLGITYIFNSICL</sequence>
<dbReference type="AlphaFoldDB" id="X1DJ54"/>
<name>X1DJ54_9ZZZZ</name>
<organism evidence="1">
    <name type="scientific">marine sediment metagenome</name>
    <dbReference type="NCBI Taxonomy" id="412755"/>
    <lineage>
        <taxon>unclassified sequences</taxon>
        <taxon>metagenomes</taxon>
        <taxon>ecological metagenomes</taxon>
    </lineage>
</organism>
<protein>
    <recommendedName>
        <fullName evidence="2">Outer membrane protein beta-barrel domain-containing protein</fullName>
    </recommendedName>
</protein>
<evidence type="ECO:0000313" key="1">
    <source>
        <dbReference type="EMBL" id="GAH05029.1"/>
    </source>
</evidence>
<comment type="caution">
    <text evidence="1">The sequence shown here is derived from an EMBL/GenBank/DDBJ whole genome shotgun (WGS) entry which is preliminary data.</text>
</comment>
<reference evidence="1" key="1">
    <citation type="journal article" date="2014" name="Front. Microbiol.">
        <title>High frequency of phylogenetically diverse reductive dehalogenase-homologous genes in deep subseafloor sedimentary metagenomes.</title>
        <authorList>
            <person name="Kawai M."/>
            <person name="Futagami T."/>
            <person name="Toyoda A."/>
            <person name="Takaki Y."/>
            <person name="Nishi S."/>
            <person name="Hori S."/>
            <person name="Arai W."/>
            <person name="Tsubouchi T."/>
            <person name="Morono Y."/>
            <person name="Uchiyama I."/>
            <person name="Ito T."/>
            <person name="Fujiyama A."/>
            <person name="Inagaki F."/>
            <person name="Takami H."/>
        </authorList>
    </citation>
    <scope>NUCLEOTIDE SEQUENCE</scope>
    <source>
        <strain evidence="1">Expedition CK06-06</strain>
    </source>
</reference>
<accession>X1DJ54</accession>
<proteinExistence type="predicted"/>
<gene>
    <name evidence="1" type="ORF">S01H4_40365</name>
</gene>
<dbReference type="EMBL" id="BART01021970">
    <property type="protein sequence ID" value="GAH05029.1"/>
    <property type="molecule type" value="Genomic_DNA"/>
</dbReference>